<evidence type="ECO:0000259" key="2">
    <source>
        <dbReference type="Pfam" id="PF22691"/>
    </source>
</evidence>
<evidence type="ECO:0000259" key="1">
    <source>
        <dbReference type="Pfam" id="PF00108"/>
    </source>
</evidence>
<dbReference type="InterPro" id="IPR055140">
    <property type="entry name" value="Thiolase_C_2"/>
</dbReference>
<dbReference type="AlphaFoldDB" id="A0A221K7M1"/>
<dbReference type="Proteomes" id="UP000199754">
    <property type="component" value="Plasmid pSMR1-3"/>
</dbReference>
<dbReference type="CDD" id="cd00829">
    <property type="entry name" value="SCP-x_thiolase"/>
    <property type="match status" value="1"/>
</dbReference>
<dbReference type="GO" id="GO:0003988">
    <property type="term" value="F:acetyl-CoA C-acyltransferase activity"/>
    <property type="evidence" value="ECO:0007669"/>
    <property type="project" value="UniProtKB-EC"/>
</dbReference>
<dbReference type="KEGG" id="spse:SULPSESMR1_04275"/>
<sequence>MVSLSQKRPVYVIGVGMHPYQFASDTLFIEMGLTAVRAALDDAGVAFPEVESAFIGCTGIGMAAGRIMFNHLGSTGLACTQVENASASGSSAFQQAVIEVAAGRRDVSIAVGVDKYGDQVRAAGKEHVARLSDTATIPLVKYALMAEYLKKEKGLSAEDLAMVASKNHTNASKNPFAQFRKPRTVEQVLSSTLVAGTTTSLMCCPRGEGAAAAIVASEDAIRRLGIAGSRPIRVTASALQSEMPQVGREIPSVTLAQRVAEQVYDEAGISAADLDCVELHDAFAIEEILYTETFGLAPKGAGQKFLQDGSSAIGGRCCVNSSGGLIGQGHPLGPTGLGQIHEITRQLRGENGVRQQPDARIGMAHMIGLGSISIAHILQRD</sequence>
<dbReference type="Gene3D" id="3.40.47.10">
    <property type="match status" value="1"/>
</dbReference>
<keyword evidence="3" id="KW-0614">Plasmid</keyword>
<proteinExistence type="predicted"/>
<keyword evidence="4" id="KW-1185">Reference proteome</keyword>
<protein>
    <submittedName>
        <fullName evidence="3">3-ketoacyl-CoA thiolase</fullName>
        <ecNumber evidence="3">2.3.1.16</ecNumber>
    </submittedName>
</protein>
<name>A0A221K7M1_9RHOB</name>
<dbReference type="Pfam" id="PF00108">
    <property type="entry name" value="Thiolase_N"/>
    <property type="match status" value="1"/>
</dbReference>
<dbReference type="EMBL" id="CP022418">
    <property type="protein sequence ID" value="ASM75001.1"/>
    <property type="molecule type" value="Genomic_DNA"/>
</dbReference>
<feature type="domain" description="Thiolase N-terminal" evidence="1">
    <location>
        <begin position="23"/>
        <end position="181"/>
    </location>
</feature>
<keyword evidence="3" id="KW-0012">Acyltransferase</keyword>
<dbReference type="InterPro" id="IPR002155">
    <property type="entry name" value="Thiolase"/>
</dbReference>
<geneLocation type="plasmid" evidence="3 4">
    <name>pSMR1-3</name>
</geneLocation>
<evidence type="ECO:0000313" key="4">
    <source>
        <dbReference type="Proteomes" id="UP000199754"/>
    </source>
</evidence>
<gene>
    <name evidence="3" type="primary">fadA</name>
    <name evidence="3" type="ORF">SULPSESMR1_04275</name>
</gene>
<dbReference type="Pfam" id="PF22691">
    <property type="entry name" value="Thiolase_C_1"/>
    <property type="match status" value="1"/>
</dbReference>
<accession>A0A221K7M1</accession>
<reference evidence="3 4" key="1">
    <citation type="submission" date="2017-07" db="EMBL/GenBank/DDBJ databases">
        <title>Genome Sequence of Sulfitobacter pseudonitzschiae Strain SMR1 Isolated from a culture of the Diatom Skeletonema marinoi.</title>
        <authorList>
            <person name="Topel M."/>
            <person name="Pinder M.I.M."/>
            <person name="Johansson O.N."/>
            <person name="Kourtchenko O."/>
            <person name="Godhe A."/>
            <person name="Clarke A.K."/>
        </authorList>
    </citation>
    <scope>NUCLEOTIDE SEQUENCE [LARGE SCALE GENOMIC DNA]</scope>
    <source>
        <strain evidence="3 4">SMR1</strain>
        <plasmid evidence="3 4">pSMR1-3</plasmid>
    </source>
</reference>
<dbReference type="PIRSF" id="PIRSF000429">
    <property type="entry name" value="Ac-CoA_Ac_transf"/>
    <property type="match status" value="1"/>
</dbReference>
<dbReference type="InterPro" id="IPR016039">
    <property type="entry name" value="Thiolase-like"/>
</dbReference>
<dbReference type="SUPFAM" id="SSF53901">
    <property type="entry name" value="Thiolase-like"/>
    <property type="match status" value="1"/>
</dbReference>
<dbReference type="EC" id="2.3.1.16" evidence="3"/>
<evidence type="ECO:0000313" key="3">
    <source>
        <dbReference type="EMBL" id="ASM75001.1"/>
    </source>
</evidence>
<feature type="domain" description="Thiolase C-terminal" evidence="2">
    <location>
        <begin position="253"/>
        <end position="378"/>
    </location>
</feature>
<keyword evidence="3" id="KW-0808">Transferase</keyword>
<dbReference type="PANTHER" id="PTHR42870:SF1">
    <property type="entry name" value="NON-SPECIFIC LIPID-TRANSFER PROTEIN-LIKE 2"/>
    <property type="match status" value="1"/>
</dbReference>
<dbReference type="RefSeq" id="WP_089423023.1">
    <property type="nucleotide sequence ID" value="NZ_CP022418.1"/>
</dbReference>
<dbReference type="InterPro" id="IPR020616">
    <property type="entry name" value="Thiolase_N"/>
</dbReference>
<dbReference type="OrthoDB" id="9790314at2"/>
<dbReference type="PANTHER" id="PTHR42870">
    <property type="entry name" value="ACETYL-COA C-ACETYLTRANSFERASE"/>
    <property type="match status" value="1"/>
</dbReference>
<organism evidence="3 4">
    <name type="scientific">Pseudosulfitobacter pseudonitzschiae</name>
    <dbReference type="NCBI Taxonomy" id="1402135"/>
    <lineage>
        <taxon>Bacteria</taxon>
        <taxon>Pseudomonadati</taxon>
        <taxon>Pseudomonadota</taxon>
        <taxon>Alphaproteobacteria</taxon>
        <taxon>Rhodobacterales</taxon>
        <taxon>Roseobacteraceae</taxon>
        <taxon>Pseudosulfitobacter</taxon>
    </lineage>
</organism>